<sequence>MKKSFWILLAVVVMSALVLAACGGGGGQATVERKAPPPEYAGKTNPYAGDAAAIAEGKELYNVNCATCHGETGAGDGPAGASLDPKPANLITAAKEASEDYEFWIVSEGGAAAGRSASMAAYKGVLTEDEIWKILAYTRTFGK</sequence>
<dbReference type="HOGENOM" id="CLU_101159_2_1_0"/>
<dbReference type="GO" id="GO:0046872">
    <property type="term" value="F:metal ion binding"/>
    <property type="evidence" value="ECO:0007669"/>
    <property type="project" value="UniProtKB-KW"/>
</dbReference>
<feature type="chain" id="PRO_5003228034" evidence="5">
    <location>
        <begin position="21"/>
        <end position="143"/>
    </location>
</feature>
<gene>
    <name evidence="7" type="ordered locus">ANT_04290</name>
</gene>
<dbReference type="GO" id="GO:0020037">
    <property type="term" value="F:heme binding"/>
    <property type="evidence" value="ECO:0007669"/>
    <property type="project" value="InterPro"/>
</dbReference>
<dbReference type="PROSITE" id="PS51257">
    <property type="entry name" value="PROKAR_LIPOPROTEIN"/>
    <property type="match status" value="1"/>
</dbReference>
<evidence type="ECO:0000256" key="2">
    <source>
        <dbReference type="ARBA" id="ARBA00022723"/>
    </source>
</evidence>
<keyword evidence="2 4" id="KW-0479">Metal-binding</keyword>
<proteinExistence type="predicted"/>
<dbReference type="Pfam" id="PF13442">
    <property type="entry name" value="Cytochrome_CBB3"/>
    <property type="match status" value="1"/>
</dbReference>
<feature type="domain" description="Cytochrome c" evidence="6">
    <location>
        <begin position="52"/>
        <end position="142"/>
    </location>
</feature>
<evidence type="ECO:0000256" key="5">
    <source>
        <dbReference type="SAM" id="SignalP"/>
    </source>
</evidence>
<keyword evidence="1 4" id="KW-0349">Heme</keyword>
<dbReference type="PANTHER" id="PTHR35008:SF4">
    <property type="entry name" value="BLL4482 PROTEIN"/>
    <property type="match status" value="1"/>
</dbReference>
<dbReference type="STRING" id="926569.ANT_04290"/>
<dbReference type="GO" id="GO:0009055">
    <property type="term" value="F:electron transfer activity"/>
    <property type="evidence" value="ECO:0007669"/>
    <property type="project" value="InterPro"/>
</dbReference>
<evidence type="ECO:0000256" key="3">
    <source>
        <dbReference type="ARBA" id="ARBA00023004"/>
    </source>
</evidence>
<name>E8N0R8_ANATU</name>
<dbReference type="eggNOG" id="COG2010">
    <property type="taxonomic scope" value="Bacteria"/>
</dbReference>
<keyword evidence="5" id="KW-0732">Signal</keyword>
<dbReference type="PROSITE" id="PS51007">
    <property type="entry name" value="CYTC"/>
    <property type="match status" value="1"/>
</dbReference>
<dbReference type="InterPro" id="IPR051459">
    <property type="entry name" value="Cytochrome_c-type_DH"/>
</dbReference>
<dbReference type="Gene3D" id="1.10.760.10">
    <property type="entry name" value="Cytochrome c-like domain"/>
    <property type="match status" value="1"/>
</dbReference>
<dbReference type="RefSeq" id="WP_013558859.1">
    <property type="nucleotide sequence ID" value="NC_014960.1"/>
</dbReference>
<dbReference type="Proteomes" id="UP000008922">
    <property type="component" value="Chromosome"/>
</dbReference>
<dbReference type="InterPro" id="IPR036909">
    <property type="entry name" value="Cyt_c-like_dom_sf"/>
</dbReference>
<feature type="signal peptide" evidence="5">
    <location>
        <begin position="1"/>
        <end position="20"/>
    </location>
</feature>
<dbReference type="KEGG" id="atm:ANT_04290"/>
<dbReference type="InParanoid" id="E8N0R8"/>
<dbReference type="EMBL" id="AP012029">
    <property type="protein sequence ID" value="BAJ62463.1"/>
    <property type="molecule type" value="Genomic_DNA"/>
</dbReference>
<evidence type="ECO:0000256" key="4">
    <source>
        <dbReference type="PROSITE-ProRule" id="PRU00433"/>
    </source>
</evidence>
<dbReference type="AlphaFoldDB" id="E8N0R8"/>
<dbReference type="PANTHER" id="PTHR35008">
    <property type="entry name" value="BLL4482 PROTEIN-RELATED"/>
    <property type="match status" value="1"/>
</dbReference>
<evidence type="ECO:0000313" key="7">
    <source>
        <dbReference type="EMBL" id="BAJ62463.1"/>
    </source>
</evidence>
<protein>
    <submittedName>
        <fullName evidence="7">Cytochrome c family protein</fullName>
    </submittedName>
</protein>
<dbReference type="SUPFAM" id="SSF46626">
    <property type="entry name" value="Cytochrome c"/>
    <property type="match status" value="1"/>
</dbReference>
<evidence type="ECO:0000259" key="6">
    <source>
        <dbReference type="PROSITE" id="PS51007"/>
    </source>
</evidence>
<reference evidence="7 8" key="1">
    <citation type="submission" date="2010-12" db="EMBL/GenBank/DDBJ databases">
        <title>Whole genome sequence of Anaerolinea thermophila UNI-1.</title>
        <authorList>
            <person name="Narita-Yamada S."/>
            <person name="Kishi E."/>
            <person name="Watanabe Y."/>
            <person name="Takasaki K."/>
            <person name="Ankai A."/>
            <person name="Oguchi A."/>
            <person name="Fukui S."/>
            <person name="Takahashi M."/>
            <person name="Yashiro I."/>
            <person name="Hosoyama A."/>
            <person name="Sekiguchi Y."/>
            <person name="Hanada S."/>
            <person name="Fujita N."/>
        </authorList>
    </citation>
    <scope>NUCLEOTIDE SEQUENCE [LARGE SCALE GENOMIC DNA]</scope>
    <source>
        <strain evidence="8">DSM 14523 / JCM 11388 / NBRC 100420 / UNI-1</strain>
    </source>
</reference>
<evidence type="ECO:0000313" key="8">
    <source>
        <dbReference type="Proteomes" id="UP000008922"/>
    </source>
</evidence>
<dbReference type="OrthoDB" id="9808312at2"/>
<accession>E8N0R8</accession>
<organism evidence="7 8">
    <name type="scientific">Anaerolinea thermophila (strain DSM 14523 / JCM 11388 / NBRC 100420 / UNI-1)</name>
    <dbReference type="NCBI Taxonomy" id="926569"/>
    <lineage>
        <taxon>Bacteria</taxon>
        <taxon>Bacillati</taxon>
        <taxon>Chloroflexota</taxon>
        <taxon>Anaerolineae</taxon>
        <taxon>Anaerolineales</taxon>
        <taxon>Anaerolineaceae</taxon>
        <taxon>Anaerolinea</taxon>
    </lineage>
</organism>
<dbReference type="InterPro" id="IPR009056">
    <property type="entry name" value="Cyt_c-like_dom"/>
</dbReference>
<evidence type="ECO:0000256" key="1">
    <source>
        <dbReference type="ARBA" id="ARBA00022617"/>
    </source>
</evidence>
<keyword evidence="8" id="KW-1185">Reference proteome</keyword>
<keyword evidence="3 4" id="KW-0408">Iron</keyword>